<keyword evidence="9" id="KW-1185">Reference proteome</keyword>
<dbReference type="GO" id="GO:0005911">
    <property type="term" value="C:cell-cell junction"/>
    <property type="evidence" value="ECO:0007669"/>
    <property type="project" value="TreeGrafter"/>
</dbReference>
<dbReference type="InterPro" id="IPR007110">
    <property type="entry name" value="Ig-like_dom"/>
</dbReference>
<feature type="chain" id="PRO_5027848529" evidence="7">
    <location>
        <begin position="19"/>
        <end position="331"/>
    </location>
</feature>
<organism evidence="9 10">
    <name type="scientific">Parambassis ranga</name>
    <name type="common">Indian glassy fish</name>
    <dbReference type="NCBI Taxonomy" id="210632"/>
    <lineage>
        <taxon>Eukaryota</taxon>
        <taxon>Metazoa</taxon>
        <taxon>Chordata</taxon>
        <taxon>Craniata</taxon>
        <taxon>Vertebrata</taxon>
        <taxon>Euteleostomi</taxon>
        <taxon>Actinopterygii</taxon>
        <taxon>Neopterygii</taxon>
        <taxon>Teleostei</taxon>
        <taxon>Neoteleostei</taxon>
        <taxon>Acanthomorphata</taxon>
        <taxon>Ovalentaria</taxon>
        <taxon>Ambassidae</taxon>
        <taxon>Parambassis</taxon>
    </lineage>
</organism>
<dbReference type="OrthoDB" id="8963224at2759"/>
<evidence type="ECO:0000259" key="8">
    <source>
        <dbReference type="PROSITE" id="PS50835"/>
    </source>
</evidence>
<keyword evidence="2 7" id="KW-0732">Signal</keyword>
<dbReference type="GO" id="GO:0016020">
    <property type="term" value="C:membrane"/>
    <property type="evidence" value="ECO:0007669"/>
    <property type="project" value="UniProtKB-SubCell"/>
</dbReference>
<comment type="subcellular location">
    <subcellularLocation>
        <location evidence="1">Membrane</location>
    </subcellularLocation>
</comment>
<feature type="compositionally biased region" description="Polar residues" evidence="5">
    <location>
        <begin position="295"/>
        <end position="306"/>
    </location>
</feature>
<dbReference type="InterPro" id="IPR013783">
    <property type="entry name" value="Ig-like_fold"/>
</dbReference>
<name>A0A6P7KCQ3_9TELE</name>
<evidence type="ECO:0000313" key="9">
    <source>
        <dbReference type="Proteomes" id="UP000515145"/>
    </source>
</evidence>
<proteinExistence type="predicted"/>
<dbReference type="RefSeq" id="XP_028287373.1">
    <property type="nucleotide sequence ID" value="XM_028431572.1"/>
</dbReference>
<dbReference type="InterPro" id="IPR015631">
    <property type="entry name" value="CD2/SLAM_rcpt"/>
</dbReference>
<evidence type="ECO:0000313" key="10">
    <source>
        <dbReference type="RefSeq" id="XP_028287373.1"/>
    </source>
</evidence>
<dbReference type="AlphaFoldDB" id="A0A6P7KCQ3"/>
<evidence type="ECO:0000256" key="4">
    <source>
        <dbReference type="ARBA" id="ARBA00023180"/>
    </source>
</evidence>
<feature type="transmembrane region" description="Helical" evidence="6">
    <location>
        <begin position="213"/>
        <end position="236"/>
    </location>
</feature>
<dbReference type="Gene3D" id="2.60.40.10">
    <property type="entry name" value="Immunoglobulins"/>
    <property type="match status" value="2"/>
</dbReference>
<dbReference type="SUPFAM" id="SSF48726">
    <property type="entry name" value="Immunoglobulin"/>
    <property type="match status" value="2"/>
</dbReference>
<feature type="region of interest" description="Disordered" evidence="5">
    <location>
        <begin position="295"/>
        <end position="331"/>
    </location>
</feature>
<keyword evidence="6" id="KW-1133">Transmembrane helix</keyword>
<evidence type="ECO:0000256" key="5">
    <source>
        <dbReference type="SAM" id="MobiDB-lite"/>
    </source>
</evidence>
<evidence type="ECO:0000256" key="3">
    <source>
        <dbReference type="ARBA" id="ARBA00023136"/>
    </source>
</evidence>
<dbReference type="PANTHER" id="PTHR12080:SF59">
    <property type="entry name" value="HEPATIC AND GLIAL CELL ADHESION MOLECULE"/>
    <property type="match status" value="1"/>
</dbReference>
<keyword evidence="6" id="KW-0812">Transmembrane</keyword>
<reference evidence="10" key="1">
    <citation type="submission" date="2025-08" db="UniProtKB">
        <authorList>
            <consortium name="RefSeq"/>
        </authorList>
    </citation>
    <scope>IDENTIFICATION</scope>
</reference>
<dbReference type="GeneID" id="114452319"/>
<keyword evidence="3 6" id="KW-0472">Membrane</keyword>
<dbReference type="PROSITE" id="PS50835">
    <property type="entry name" value="IG_LIKE"/>
    <property type="match status" value="1"/>
</dbReference>
<dbReference type="InParanoid" id="A0A6P7KCQ3"/>
<keyword evidence="4" id="KW-0325">Glycoprotein</keyword>
<feature type="signal peptide" evidence="7">
    <location>
        <begin position="1"/>
        <end position="18"/>
    </location>
</feature>
<gene>
    <name evidence="10" type="primary">LOC114452319</name>
</gene>
<evidence type="ECO:0000256" key="2">
    <source>
        <dbReference type="ARBA" id="ARBA00022729"/>
    </source>
</evidence>
<evidence type="ECO:0000256" key="7">
    <source>
        <dbReference type="SAM" id="SignalP"/>
    </source>
</evidence>
<dbReference type="PANTHER" id="PTHR12080">
    <property type="entry name" value="SIGNALING LYMPHOCYTIC ACTIVATION MOLECULE"/>
    <property type="match status" value="1"/>
</dbReference>
<dbReference type="Proteomes" id="UP000515145">
    <property type="component" value="Chromosome 19"/>
</dbReference>
<protein>
    <submittedName>
        <fullName evidence="10">Uncharacterized protein LOC114452319</fullName>
    </submittedName>
</protein>
<accession>A0A6P7KCQ3</accession>
<dbReference type="InterPro" id="IPR036179">
    <property type="entry name" value="Ig-like_dom_sf"/>
</dbReference>
<evidence type="ECO:0000256" key="6">
    <source>
        <dbReference type="SAM" id="Phobius"/>
    </source>
</evidence>
<evidence type="ECO:0000256" key="1">
    <source>
        <dbReference type="ARBA" id="ARBA00004370"/>
    </source>
</evidence>
<sequence length="331" mass="35909">MASFIAIVLLGLIDLSAANKDSCVLHAAVGQSATLPFVYAGLTNSHVLRWTHNNTIVFYRQQGRVNVGKPEDVSPAGSLMLKNIKPSSAGTYQATVLHSLNNTLAKTWTGRLCIMDKVSKPQLSYACDFESNAVNLNCLITKAEGLVFSWTLDSKTITGETRQTLSVSTEAKGQRTFMCSAANEVSKEYSNAVSPVCKGPTPPPVLCFTTRTVMIVVPAVIALICLLLVTVIALCCRYKSVKTQMRLRDIRDVRMVSLNKQESVSISPEYETMHATEDLLPPCPQPSPRALYISQNVSQPGDQTENLLPELSAAAGGQQPSPVPKPRTKNI</sequence>
<feature type="domain" description="Ig-like" evidence="8">
    <location>
        <begin position="121"/>
        <end position="190"/>
    </location>
</feature>